<dbReference type="OrthoDB" id="8455204at2"/>
<accession>A0A2C9CZW2</accession>
<organism evidence="2 3">
    <name type="scientific">Hartmannibacter diazotrophicus</name>
    <dbReference type="NCBI Taxonomy" id="1482074"/>
    <lineage>
        <taxon>Bacteria</taxon>
        <taxon>Pseudomonadati</taxon>
        <taxon>Pseudomonadota</taxon>
        <taxon>Alphaproteobacteria</taxon>
        <taxon>Hyphomicrobiales</taxon>
        <taxon>Pleomorphomonadaceae</taxon>
        <taxon>Hartmannibacter</taxon>
    </lineage>
</organism>
<dbReference type="Proteomes" id="UP000223606">
    <property type="component" value="Chromosome 1"/>
</dbReference>
<dbReference type="RefSeq" id="WP_157775081.1">
    <property type="nucleotide sequence ID" value="NZ_LT960614.1"/>
</dbReference>
<evidence type="ECO:0000313" key="3">
    <source>
        <dbReference type="Proteomes" id="UP000223606"/>
    </source>
</evidence>
<dbReference type="KEGG" id="hdi:HDIA_0009"/>
<evidence type="ECO:0000256" key="1">
    <source>
        <dbReference type="SAM" id="SignalP"/>
    </source>
</evidence>
<dbReference type="AlphaFoldDB" id="A0A2C9CZW2"/>
<proteinExistence type="predicted"/>
<feature type="signal peptide" evidence="1">
    <location>
        <begin position="1"/>
        <end position="17"/>
    </location>
</feature>
<reference evidence="3" key="1">
    <citation type="submission" date="2017-09" db="EMBL/GenBank/DDBJ databases">
        <title>Genome sequence of Nannocystis excedens DSM 71.</title>
        <authorList>
            <person name="Blom J."/>
        </authorList>
    </citation>
    <scope>NUCLEOTIDE SEQUENCE [LARGE SCALE GENOMIC DNA]</scope>
    <source>
        <strain evidence="3">type strain: E19</strain>
    </source>
</reference>
<dbReference type="PROSITE" id="PS51257">
    <property type="entry name" value="PROKAR_LIPOPROTEIN"/>
    <property type="match status" value="1"/>
</dbReference>
<protein>
    <recommendedName>
        <fullName evidence="4">Lipoprotein</fullName>
    </recommendedName>
</protein>
<gene>
    <name evidence="2" type="ORF">HDIA_0009</name>
</gene>
<keyword evidence="3" id="KW-1185">Reference proteome</keyword>
<feature type="chain" id="PRO_5012722544" description="Lipoprotein" evidence="1">
    <location>
        <begin position="18"/>
        <end position="113"/>
    </location>
</feature>
<dbReference type="EMBL" id="LT960614">
    <property type="protein sequence ID" value="SON53550.1"/>
    <property type="molecule type" value="Genomic_DNA"/>
</dbReference>
<sequence>MKKKLLLCALSFPLLLAACVGVPPQLPPSSSRLPAVENQKKDIGIWRNKGLISYEEAARRQYAIERSSYALRDSEVHFWNEAIKNAKLVDAHLITPNEYFRRVKRDYARDVGR</sequence>
<evidence type="ECO:0000313" key="2">
    <source>
        <dbReference type="EMBL" id="SON53550.1"/>
    </source>
</evidence>
<keyword evidence="1" id="KW-0732">Signal</keyword>
<name>A0A2C9CZW2_9HYPH</name>
<evidence type="ECO:0008006" key="4">
    <source>
        <dbReference type="Google" id="ProtNLM"/>
    </source>
</evidence>